<keyword evidence="4" id="KW-1185">Reference proteome</keyword>
<evidence type="ECO:0000313" key="4">
    <source>
        <dbReference type="Proteomes" id="UP000760545"/>
    </source>
</evidence>
<dbReference type="Pfam" id="PF01593">
    <property type="entry name" value="Amino_oxidase"/>
    <property type="match status" value="1"/>
</dbReference>
<dbReference type="PANTHER" id="PTHR43734">
    <property type="entry name" value="PHYTOENE DESATURASE"/>
    <property type="match status" value="1"/>
</dbReference>
<evidence type="ECO:0000313" key="3">
    <source>
        <dbReference type="EMBL" id="NJX17152.1"/>
    </source>
</evidence>
<sequence length="138" mass="15378">SAAKLDKFMEEAQYKYEQGMERLVYMPGISIGEFMDIDLIKGALRLQVFSSFSKHVRKYFSNPKLIALIEFPVLFLGAMPQDTPALYSLMNYAGLKLGTWYPQGGFGSVITAMVKVAEKQGVSLHYDAPVQVILTSGK</sequence>
<gene>
    <name evidence="3" type="ORF">HC176_16895</name>
</gene>
<protein>
    <submittedName>
        <fullName evidence="3">Phytoene desaturase</fullName>
    </submittedName>
</protein>
<name>A0ABX1DI10_9FLAO</name>
<dbReference type="PANTHER" id="PTHR43734:SF1">
    <property type="entry name" value="PHYTOENE DESATURASE"/>
    <property type="match status" value="1"/>
</dbReference>
<feature type="non-terminal residue" evidence="3">
    <location>
        <position position="1"/>
    </location>
</feature>
<dbReference type="Proteomes" id="UP000760545">
    <property type="component" value="Unassembled WGS sequence"/>
</dbReference>
<comment type="similarity">
    <text evidence="1">Belongs to the carotenoid/retinoid oxidoreductase family.</text>
</comment>
<dbReference type="Gene3D" id="3.50.50.60">
    <property type="entry name" value="FAD/NAD(P)-binding domain"/>
    <property type="match status" value="1"/>
</dbReference>
<comment type="caution">
    <text evidence="3">The sequence shown here is derived from an EMBL/GenBank/DDBJ whole genome shotgun (WGS) entry which is preliminary data.</text>
</comment>
<reference evidence="3 4" key="1">
    <citation type="submission" date="2020-03" db="EMBL/GenBank/DDBJ databases">
        <title>Tamlana sp. nov, isolated from XXX.</title>
        <authorList>
            <person name="Cao W.R."/>
        </authorList>
    </citation>
    <scope>NUCLEOTIDE SEQUENCE [LARGE SCALE GENOMIC DNA]</scope>
    <source>
        <strain evidence="3 4">HST1-43</strain>
    </source>
</reference>
<evidence type="ECO:0000256" key="1">
    <source>
        <dbReference type="ARBA" id="ARBA00006046"/>
    </source>
</evidence>
<dbReference type="EMBL" id="JAAVJS010000315">
    <property type="protein sequence ID" value="NJX17152.1"/>
    <property type="molecule type" value="Genomic_DNA"/>
</dbReference>
<dbReference type="SUPFAM" id="SSF51905">
    <property type="entry name" value="FAD/NAD(P)-binding domain"/>
    <property type="match status" value="1"/>
</dbReference>
<organism evidence="3 4">
    <name type="scientific">Tamlana crocina</name>
    <dbReference type="NCBI Taxonomy" id="393006"/>
    <lineage>
        <taxon>Bacteria</taxon>
        <taxon>Pseudomonadati</taxon>
        <taxon>Bacteroidota</taxon>
        <taxon>Flavobacteriia</taxon>
        <taxon>Flavobacteriales</taxon>
        <taxon>Flavobacteriaceae</taxon>
        <taxon>Tamlana</taxon>
    </lineage>
</organism>
<feature type="domain" description="Amine oxidase" evidence="2">
    <location>
        <begin position="51"/>
        <end position="135"/>
    </location>
</feature>
<feature type="non-terminal residue" evidence="3">
    <location>
        <position position="138"/>
    </location>
</feature>
<accession>A0ABX1DI10</accession>
<proteinExistence type="inferred from homology"/>
<dbReference type="InterPro" id="IPR002937">
    <property type="entry name" value="Amino_oxidase"/>
</dbReference>
<evidence type="ECO:0000259" key="2">
    <source>
        <dbReference type="Pfam" id="PF01593"/>
    </source>
</evidence>
<dbReference type="InterPro" id="IPR036188">
    <property type="entry name" value="FAD/NAD-bd_sf"/>
</dbReference>